<dbReference type="Gene3D" id="3.40.50.620">
    <property type="entry name" value="HUPs"/>
    <property type="match status" value="1"/>
</dbReference>
<dbReference type="Proteomes" id="UP000321389">
    <property type="component" value="Chromosome"/>
</dbReference>
<organism evidence="3 4">
    <name type="scientific">Nitratireductor mangrovi</name>
    <dbReference type="NCBI Taxonomy" id="2599600"/>
    <lineage>
        <taxon>Bacteria</taxon>
        <taxon>Pseudomonadati</taxon>
        <taxon>Pseudomonadota</taxon>
        <taxon>Alphaproteobacteria</taxon>
        <taxon>Hyphomicrobiales</taxon>
        <taxon>Phyllobacteriaceae</taxon>
        <taxon>Nitratireductor</taxon>
    </lineage>
</organism>
<dbReference type="AlphaFoldDB" id="A0A5B8KXX3"/>
<dbReference type="EMBL" id="CP042301">
    <property type="protein sequence ID" value="QDZ00330.1"/>
    <property type="molecule type" value="Genomic_DNA"/>
</dbReference>
<dbReference type="InterPro" id="IPR014729">
    <property type="entry name" value="Rossmann-like_a/b/a_fold"/>
</dbReference>
<dbReference type="RefSeq" id="WP_146298978.1">
    <property type="nucleotide sequence ID" value="NZ_CP042301.2"/>
</dbReference>
<dbReference type="OrthoDB" id="9792500at2"/>
<proteinExistence type="inferred from homology"/>
<reference evidence="3" key="1">
    <citation type="submission" date="2020-04" db="EMBL/GenBank/DDBJ databases">
        <title>Nitratireductor sp. nov. isolated from mangrove soil.</title>
        <authorList>
            <person name="Ye Y."/>
        </authorList>
    </citation>
    <scope>NUCLEOTIDE SEQUENCE</scope>
    <source>
        <strain evidence="3">SY7</strain>
    </source>
</reference>
<dbReference type="PRINTS" id="PR01438">
    <property type="entry name" value="UNVRSLSTRESS"/>
</dbReference>
<feature type="domain" description="UspA" evidence="2">
    <location>
        <begin position="1"/>
        <end position="141"/>
    </location>
</feature>
<dbReference type="Pfam" id="PF00582">
    <property type="entry name" value="Usp"/>
    <property type="match status" value="1"/>
</dbReference>
<evidence type="ECO:0000313" key="4">
    <source>
        <dbReference type="Proteomes" id="UP000321389"/>
    </source>
</evidence>
<comment type="similarity">
    <text evidence="1">Belongs to the universal stress protein A family.</text>
</comment>
<dbReference type="InterPro" id="IPR006015">
    <property type="entry name" value="Universal_stress_UspA"/>
</dbReference>
<gene>
    <name evidence="3" type="ORF">FQ775_08025</name>
</gene>
<dbReference type="PANTHER" id="PTHR46268:SF6">
    <property type="entry name" value="UNIVERSAL STRESS PROTEIN UP12"/>
    <property type="match status" value="1"/>
</dbReference>
<sequence>MFERILVPVDLGEVDIANRTLAVAEELADKHGARLDVLTVVPTYTMSIVGAAFPKDFAETTLEAVRARLKEMLDARPDGKVTVKGHVAHGTIYDEIMKAANALGSDLIVMASHRPELKDYLLGPNAARVVRHARQSVFVVRDLEKA</sequence>
<evidence type="ECO:0000256" key="1">
    <source>
        <dbReference type="ARBA" id="ARBA00008791"/>
    </source>
</evidence>
<dbReference type="CDD" id="cd00293">
    <property type="entry name" value="USP-like"/>
    <property type="match status" value="1"/>
</dbReference>
<evidence type="ECO:0000313" key="3">
    <source>
        <dbReference type="EMBL" id="QDZ00330.1"/>
    </source>
</evidence>
<accession>A0A5B8KXX3</accession>
<dbReference type="SUPFAM" id="SSF52402">
    <property type="entry name" value="Adenine nucleotide alpha hydrolases-like"/>
    <property type="match status" value="1"/>
</dbReference>
<evidence type="ECO:0000259" key="2">
    <source>
        <dbReference type="Pfam" id="PF00582"/>
    </source>
</evidence>
<protein>
    <submittedName>
        <fullName evidence="3">Universal stress protein</fullName>
    </submittedName>
</protein>
<dbReference type="KEGG" id="niy:FQ775_08025"/>
<dbReference type="InterPro" id="IPR006016">
    <property type="entry name" value="UspA"/>
</dbReference>
<keyword evidence="4" id="KW-1185">Reference proteome</keyword>
<dbReference type="PANTHER" id="PTHR46268">
    <property type="entry name" value="STRESS RESPONSE PROTEIN NHAX"/>
    <property type="match status" value="1"/>
</dbReference>
<name>A0A5B8KXX3_9HYPH</name>